<accession>E6LNL5</accession>
<dbReference type="Proteomes" id="UP000003434">
    <property type="component" value="Unassembled WGS sequence"/>
</dbReference>
<sequence length="42" mass="4855">MYCLDPDYRGIKCEISTQYSALADCIKNTIEVSSLIYKDNIY</sequence>
<organism evidence="1 2">
    <name type="scientific">Lachnoanaerobaculum saburreum DSM 3986</name>
    <dbReference type="NCBI Taxonomy" id="887325"/>
    <lineage>
        <taxon>Bacteria</taxon>
        <taxon>Bacillati</taxon>
        <taxon>Bacillota</taxon>
        <taxon>Clostridia</taxon>
        <taxon>Lachnospirales</taxon>
        <taxon>Lachnospiraceae</taxon>
        <taxon>Lachnoanaerobaculum</taxon>
    </lineage>
</organism>
<evidence type="ECO:0000313" key="1">
    <source>
        <dbReference type="EMBL" id="EFU76587.1"/>
    </source>
</evidence>
<name>E6LNL5_9FIRM</name>
<proteinExistence type="predicted"/>
<comment type="caution">
    <text evidence="1">The sequence shown here is derived from an EMBL/GenBank/DDBJ whole genome shotgun (WGS) entry which is preliminary data.</text>
</comment>
<dbReference type="AlphaFoldDB" id="E6LNL5"/>
<dbReference type="EMBL" id="AEPW01000060">
    <property type="protein sequence ID" value="EFU76587.1"/>
    <property type="molecule type" value="Genomic_DNA"/>
</dbReference>
<dbReference type="HOGENOM" id="CLU_3253394_0_0_9"/>
<protein>
    <submittedName>
        <fullName evidence="1">Uncharacterized protein</fullName>
    </submittedName>
</protein>
<gene>
    <name evidence="1" type="ORF">HMPREF0381_1584</name>
</gene>
<reference evidence="1 2" key="1">
    <citation type="submission" date="2010-12" db="EMBL/GenBank/DDBJ databases">
        <authorList>
            <person name="Muzny D."/>
            <person name="Qin X."/>
            <person name="Deng J."/>
            <person name="Jiang H."/>
            <person name="Liu Y."/>
            <person name="Qu J."/>
            <person name="Song X.-Z."/>
            <person name="Zhang L."/>
            <person name="Thornton R."/>
            <person name="Coyle M."/>
            <person name="Francisco L."/>
            <person name="Jackson L."/>
            <person name="Javaid M."/>
            <person name="Korchina V."/>
            <person name="Kovar C."/>
            <person name="Mata R."/>
            <person name="Mathew T."/>
            <person name="Ngo R."/>
            <person name="Nguyen L."/>
            <person name="Nguyen N."/>
            <person name="Okwuonu G."/>
            <person name="Ongeri F."/>
            <person name="Pham C."/>
            <person name="Simmons D."/>
            <person name="Wilczek-Boney K."/>
            <person name="Hale W."/>
            <person name="Jakkamsetti A."/>
            <person name="Pham P."/>
            <person name="Ruth R."/>
            <person name="San Lucas F."/>
            <person name="Warren J."/>
            <person name="Zhang J."/>
            <person name="Zhao Z."/>
            <person name="Zhou C."/>
            <person name="Zhu D."/>
            <person name="Lee S."/>
            <person name="Bess C."/>
            <person name="Blankenburg K."/>
            <person name="Forbes L."/>
            <person name="Fu Q."/>
            <person name="Gubbala S."/>
            <person name="Hirani K."/>
            <person name="Jayaseelan J.C."/>
            <person name="Lara F."/>
            <person name="Munidasa M."/>
            <person name="Palculict T."/>
            <person name="Patil S."/>
            <person name="Pu L.-L."/>
            <person name="Saada N."/>
            <person name="Tang L."/>
            <person name="Weissenberger G."/>
            <person name="Zhu Y."/>
            <person name="Hemphill L."/>
            <person name="Shang Y."/>
            <person name="Youmans B."/>
            <person name="Ayvaz T."/>
            <person name="Ross M."/>
            <person name="Santibanez J."/>
            <person name="Aqrawi P."/>
            <person name="Gross S."/>
            <person name="Joshi V."/>
            <person name="Fowler G."/>
            <person name="Nazareth L."/>
            <person name="Reid J."/>
            <person name="Worley K."/>
            <person name="Petrosino J."/>
            <person name="Highlander S."/>
            <person name="Gibbs R."/>
        </authorList>
    </citation>
    <scope>NUCLEOTIDE SEQUENCE [LARGE SCALE GENOMIC DNA]</scope>
    <source>
        <strain evidence="1 2">DSM 3986</strain>
    </source>
</reference>
<evidence type="ECO:0000313" key="2">
    <source>
        <dbReference type="Proteomes" id="UP000003434"/>
    </source>
</evidence>